<gene>
    <name evidence="1" type="ORF">IV203_030209</name>
</gene>
<reference evidence="1" key="2">
    <citation type="submission" date="2021-04" db="EMBL/GenBank/DDBJ databases">
        <authorList>
            <person name="Podell S."/>
        </authorList>
    </citation>
    <scope>NUCLEOTIDE SEQUENCE</scope>
    <source>
        <strain evidence="1">Hildebrandi</strain>
    </source>
</reference>
<protein>
    <submittedName>
        <fullName evidence="1">Uncharacterized protein</fullName>
    </submittedName>
</protein>
<reference evidence="1" key="1">
    <citation type="journal article" date="2021" name="Sci. Rep.">
        <title>Diploid genomic architecture of Nitzschia inconspicua, an elite biomass production diatom.</title>
        <authorList>
            <person name="Oliver A."/>
            <person name="Podell S."/>
            <person name="Pinowska A."/>
            <person name="Traller J.C."/>
            <person name="Smith S.R."/>
            <person name="McClure R."/>
            <person name="Beliaev A."/>
            <person name="Bohutskyi P."/>
            <person name="Hill E.A."/>
            <person name="Rabines A."/>
            <person name="Zheng H."/>
            <person name="Allen L.Z."/>
            <person name="Kuo A."/>
            <person name="Grigoriev I.V."/>
            <person name="Allen A.E."/>
            <person name="Hazlebeck D."/>
            <person name="Allen E.E."/>
        </authorList>
    </citation>
    <scope>NUCLEOTIDE SEQUENCE</scope>
    <source>
        <strain evidence="1">Hildebrandi</strain>
    </source>
</reference>
<keyword evidence="2" id="KW-1185">Reference proteome</keyword>
<organism evidence="1 2">
    <name type="scientific">Nitzschia inconspicua</name>
    <dbReference type="NCBI Taxonomy" id="303405"/>
    <lineage>
        <taxon>Eukaryota</taxon>
        <taxon>Sar</taxon>
        <taxon>Stramenopiles</taxon>
        <taxon>Ochrophyta</taxon>
        <taxon>Bacillariophyta</taxon>
        <taxon>Bacillariophyceae</taxon>
        <taxon>Bacillariophycidae</taxon>
        <taxon>Bacillariales</taxon>
        <taxon>Bacillariaceae</taxon>
        <taxon>Nitzschia</taxon>
    </lineage>
</organism>
<dbReference type="Proteomes" id="UP000693970">
    <property type="component" value="Unassembled WGS sequence"/>
</dbReference>
<name>A0A9K3LS53_9STRA</name>
<dbReference type="EMBL" id="JAGRRH010000007">
    <property type="protein sequence ID" value="KAG7367538.1"/>
    <property type="molecule type" value="Genomic_DNA"/>
</dbReference>
<evidence type="ECO:0000313" key="2">
    <source>
        <dbReference type="Proteomes" id="UP000693970"/>
    </source>
</evidence>
<comment type="caution">
    <text evidence="1">The sequence shown here is derived from an EMBL/GenBank/DDBJ whole genome shotgun (WGS) entry which is preliminary data.</text>
</comment>
<evidence type="ECO:0000313" key="1">
    <source>
        <dbReference type="EMBL" id="KAG7367538.1"/>
    </source>
</evidence>
<dbReference type="OrthoDB" id="54382at2759"/>
<sequence>MDRRGINMAVFCMATRWYGLVDNAVGLPIVVRVRHHYNDNCPRCDSEKTIGAAGVIDRRPARYPLRSRPHCIDAGRRIATVTSVFMTKREGSNQQFDPKAEQQQQLPTDTTELQALDDKSTQKADFLQLQLRNIEKDNGSKDPSLPPSKSFQDKVDDFLDRPFFDPAKFDDSDDSFLGKFARLVKSDYELAETLYVGCLFVVLIIVTQEALRMQLYGDSYVPFLRGSSGVLRGGKLF</sequence>
<proteinExistence type="predicted"/>
<dbReference type="AlphaFoldDB" id="A0A9K3LS53"/>
<accession>A0A9K3LS53</accession>